<dbReference type="Gene3D" id="3.40.1760.10">
    <property type="entry name" value="YfbM-like super family"/>
    <property type="match status" value="1"/>
</dbReference>
<evidence type="ECO:0008006" key="3">
    <source>
        <dbReference type="Google" id="ProtNLM"/>
    </source>
</evidence>
<dbReference type="InterPro" id="IPR035944">
    <property type="entry name" value="YfbM-like_sf"/>
</dbReference>
<evidence type="ECO:0000313" key="1">
    <source>
        <dbReference type="EMBL" id="GMA29731.1"/>
    </source>
</evidence>
<protein>
    <recommendedName>
        <fullName evidence="3">DUF1877 domain-containing protein</fullName>
    </recommendedName>
</protein>
<comment type="caution">
    <text evidence="1">The sequence shown here is derived from an EMBL/GenBank/DDBJ whole genome shotgun (WGS) entry which is preliminary data.</text>
</comment>
<dbReference type="EMBL" id="BSUL01000001">
    <property type="protein sequence ID" value="GMA29731.1"/>
    <property type="molecule type" value="Genomic_DNA"/>
</dbReference>
<sequence>MGIRYYAYAFDPQNADLAVADPDGFISADPLADAWGFPHGAESASPTFEQAVPPRDMLYLDKAWSAFQSLTRAAEGHSARPSFRMFEGAVVQHAYGWERFVRALVPEEMPAIAADLADMDQDWLERHLCVPPQRDSDEELEYLTEFLGRARRFTASLVEDGRGMVYMIG</sequence>
<proteinExistence type="predicted"/>
<keyword evidence="2" id="KW-1185">Reference proteome</keyword>
<reference evidence="1 2" key="1">
    <citation type="journal article" date="2014" name="Int. J. Syst. Evol. Microbiol.">
        <title>Complete genome sequence of Corynebacterium casei LMG S-19264T (=DSM 44701T), isolated from a smear-ripened cheese.</title>
        <authorList>
            <consortium name="US DOE Joint Genome Institute (JGI-PGF)"/>
            <person name="Walter F."/>
            <person name="Albersmeier A."/>
            <person name="Kalinowski J."/>
            <person name="Ruckert C."/>
        </authorList>
    </citation>
    <scope>NUCLEOTIDE SEQUENCE [LARGE SCALE GENOMIC DNA]</scope>
    <source>
        <strain evidence="1 2">NBRC 112289</strain>
    </source>
</reference>
<evidence type="ECO:0000313" key="2">
    <source>
        <dbReference type="Proteomes" id="UP001157160"/>
    </source>
</evidence>
<gene>
    <name evidence="1" type="ORF">GCM10025874_29840</name>
</gene>
<dbReference type="RefSeq" id="WP_284234088.1">
    <property type="nucleotide sequence ID" value="NZ_BSUL01000001.1"/>
</dbReference>
<dbReference type="Proteomes" id="UP001157160">
    <property type="component" value="Unassembled WGS sequence"/>
</dbReference>
<organism evidence="1 2">
    <name type="scientific">Arenivirga flava</name>
    <dbReference type="NCBI Taxonomy" id="1930060"/>
    <lineage>
        <taxon>Bacteria</taxon>
        <taxon>Bacillati</taxon>
        <taxon>Actinomycetota</taxon>
        <taxon>Actinomycetes</taxon>
        <taxon>Micrococcales</taxon>
        <taxon>Microbacteriaceae</taxon>
        <taxon>Arenivirga</taxon>
    </lineage>
</organism>
<dbReference type="AlphaFoldDB" id="A0AA37XC87"/>
<accession>A0AA37XC87</accession>
<name>A0AA37XC87_9MICO</name>